<proteinExistence type="predicted"/>
<dbReference type="AlphaFoldDB" id="A0A8S0QJ76"/>
<evidence type="ECO:0000313" key="3">
    <source>
        <dbReference type="Proteomes" id="UP000594638"/>
    </source>
</evidence>
<dbReference type="Gramene" id="OE9A053464T1">
    <property type="protein sequence ID" value="OE9A053464C1"/>
    <property type="gene ID" value="OE9A053464"/>
</dbReference>
<accession>A0A8S0QJ76</accession>
<keyword evidence="3" id="KW-1185">Reference proteome</keyword>
<sequence length="83" mass="8711">MVAGIDEFFDSVPEAGRGGVEVGLEVSEEVGMAGVEVPEKAEIEGVEGGTGVPEGVTEEVAERTPEVVVEGDKGLRRTRGRQR</sequence>
<dbReference type="EMBL" id="CACTIH010001892">
    <property type="protein sequence ID" value="CAA2967848.1"/>
    <property type="molecule type" value="Genomic_DNA"/>
</dbReference>
<name>A0A8S0QJ76_OLEEU</name>
<reference evidence="2 3" key="1">
    <citation type="submission" date="2019-12" db="EMBL/GenBank/DDBJ databases">
        <authorList>
            <person name="Alioto T."/>
            <person name="Alioto T."/>
            <person name="Gomez Garrido J."/>
        </authorList>
    </citation>
    <scope>NUCLEOTIDE SEQUENCE [LARGE SCALE GENOMIC DNA]</scope>
</reference>
<comment type="caution">
    <text evidence="2">The sequence shown here is derived from an EMBL/GenBank/DDBJ whole genome shotgun (WGS) entry which is preliminary data.</text>
</comment>
<evidence type="ECO:0000256" key="1">
    <source>
        <dbReference type="SAM" id="MobiDB-lite"/>
    </source>
</evidence>
<feature type="compositionally biased region" description="Basic and acidic residues" evidence="1">
    <location>
        <begin position="60"/>
        <end position="75"/>
    </location>
</feature>
<evidence type="ECO:0000313" key="2">
    <source>
        <dbReference type="EMBL" id="CAA2967848.1"/>
    </source>
</evidence>
<feature type="region of interest" description="Disordered" evidence="1">
    <location>
        <begin position="60"/>
        <end position="83"/>
    </location>
</feature>
<dbReference type="Proteomes" id="UP000594638">
    <property type="component" value="Unassembled WGS sequence"/>
</dbReference>
<organism evidence="2 3">
    <name type="scientific">Olea europaea subsp. europaea</name>
    <dbReference type="NCBI Taxonomy" id="158383"/>
    <lineage>
        <taxon>Eukaryota</taxon>
        <taxon>Viridiplantae</taxon>
        <taxon>Streptophyta</taxon>
        <taxon>Embryophyta</taxon>
        <taxon>Tracheophyta</taxon>
        <taxon>Spermatophyta</taxon>
        <taxon>Magnoliopsida</taxon>
        <taxon>eudicotyledons</taxon>
        <taxon>Gunneridae</taxon>
        <taxon>Pentapetalae</taxon>
        <taxon>asterids</taxon>
        <taxon>lamiids</taxon>
        <taxon>Lamiales</taxon>
        <taxon>Oleaceae</taxon>
        <taxon>Oleeae</taxon>
        <taxon>Olea</taxon>
    </lineage>
</organism>
<protein>
    <submittedName>
        <fullName evidence="2">Uncharacterized protein</fullName>
    </submittedName>
</protein>
<gene>
    <name evidence="2" type="ORF">OLEA9_A053464</name>
</gene>